<keyword evidence="7" id="KW-1185">Reference proteome</keyword>
<name>A0ABW3HDT5_9GAMM</name>
<evidence type="ECO:0000313" key="6">
    <source>
        <dbReference type="EMBL" id="MFD0949610.1"/>
    </source>
</evidence>
<dbReference type="PANTHER" id="PTHR36917:SF1">
    <property type="entry name" value="INNER MEMBRANE-SPANNING PROTEIN YCIB"/>
    <property type="match status" value="1"/>
</dbReference>
<dbReference type="HAMAP" id="MF_00189">
    <property type="entry name" value="YciB"/>
    <property type="match status" value="1"/>
</dbReference>
<comment type="similarity">
    <text evidence="5">Belongs to the YciB family.</text>
</comment>
<dbReference type="PANTHER" id="PTHR36917">
    <property type="entry name" value="INTRACELLULAR SEPTATION PROTEIN A-RELATED"/>
    <property type="match status" value="1"/>
</dbReference>
<accession>A0ABW3HDT5</accession>
<evidence type="ECO:0000256" key="4">
    <source>
        <dbReference type="ARBA" id="ARBA00023136"/>
    </source>
</evidence>
<evidence type="ECO:0000256" key="1">
    <source>
        <dbReference type="ARBA" id="ARBA00022475"/>
    </source>
</evidence>
<dbReference type="EMBL" id="JBHTIT010000001">
    <property type="protein sequence ID" value="MFD0949610.1"/>
    <property type="molecule type" value="Genomic_DNA"/>
</dbReference>
<evidence type="ECO:0000256" key="3">
    <source>
        <dbReference type="ARBA" id="ARBA00022989"/>
    </source>
</evidence>
<evidence type="ECO:0000256" key="2">
    <source>
        <dbReference type="ARBA" id="ARBA00022692"/>
    </source>
</evidence>
<feature type="transmembrane region" description="Helical" evidence="5">
    <location>
        <begin position="52"/>
        <end position="69"/>
    </location>
</feature>
<proteinExistence type="inferred from homology"/>
<keyword evidence="2 5" id="KW-0812">Transmembrane</keyword>
<dbReference type="RefSeq" id="WP_340674721.1">
    <property type="nucleotide sequence ID" value="NZ_JBHTIT010000001.1"/>
</dbReference>
<keyword evidence="3 5" id="KW-1133">Transmembrane helix</keyword>
<evidence type="ECO:0000256" key="5">
    <source>
        <dbReference type="HAMAP-Rule" id="MF_00189"/>
    </source>
</evidence>
<organism evidence="6 7">
    <name type="scientific">Paraperlucidibaca wandonensis</name>
    <dbReference type="NCBI Taxonomy" id="1268273"/>
    <lineage>
        <taxon>Bacteria</taxon>
        <taxon>Pseudomonadati</taxon>
        <taxon>Pseudomonadota</taxon>
        <taxon>Gammaproteobacteria</taxon>
        <taxon>Moraxellales</taxon>
        <taxon>Moraxellaceae</taxon>
        <taxon>Paraperlucidibaca</taxon>
    </lineage>
</organism>
<dbReference type="NCBIfam" id="TIGR00997">
    <property type="entry name" value="ispZ"/>
    <property type="match status" value="1"/>
</dbReference>
<keyword evidence="5" id="KW-0997">Cell inner membrane</keyword>
<dbReference type="InterPro" id="IPR006008">
    <property type="entry name" value="YciB"/>
</dbReference>
<dbReference type="Pfam" id="PF04279">
    <property type="entry name" value="IspA"/>
    <property type="match status" value="1"/>
</dbReference>
<protein>
    <recommendedName>
        <fullName evidence="5">Inner membrane-spanning protein YciB</fullName>
    </recommendedName>
</protein>
<comment type="function">
    <text evidence="5">Plays a role in cell envelope biogenesis, maintenance of cell envelope integrity and membrane homeostasis.</text>
</comment>
<feature type="transmembrane region" description="Helical" evidence="5">
    <location>
        <begin position="22"/>
        <end position="40"/>
    </location>
</feature>
<keyword evidence="4 5" id="KW-0472">Membrane</keyword>
<sequence length="185" mass="20722">MKALLDFLPIILFFIAYKLEGVFVAAGVLMVAVVVIYGYMWWQQRRLETSQWITVAATLGLGSLTLILHDEKYLQWKAPGVYVLLALVFLGSQWLGSQPIIQRMMGHAVNLNPAQWRGLNMAWAIFFLVAAAANAAVVLYWTEYWVDFKLFGSMAMTFGFVIAQGVWLVKSGAIIEAPAQENGEQ</sequence>
<feature type="transmembrane region" description="Helical" evidence="5">
    <location>
        <begin position="148"/>
        <end position="169"/>
    </location>
</feature>
<keyword evidence="1 5" id="KW-1003">Cell membrane</keyword>
<gene>
    <name evidence="6" type="primary">ispZ</name>
    <name evidence="5" type="synonym">yciB</name>
    <name evidence="6" type="ORF">ACFQ0F_04270</name>
</gene>
<feature type="transmembrane region" description="Helical" evidence="5">
    <location>
        <begin position="81"/>
        <end position="101"/>
    </location>
</feature>
<feature type="transmembrane region" description="Helical" evidence="5">
    <location>
        <begin position="122"/>
        <end position="142"/>
    </location>
</feature>
<dbReference type="Proteomes" id="UP001597044">
    <property type="component" value="Unassembled WGS sequence"/>
</dbReference>
<reference evidence="7" key="1">
    <citation type="journal article" date="2019" name="Int. J. Syst. Evol. Microbiol.">
        <title>The Global Catalogue of Microorganisms (GCM) 10K type strain sequencing project: providing services to taxonomists for standard genome sequencing and annotation.</title>
        <authorList>
            <consortium name="The Broad Institute Genomics Platform"/>
            <consortium name="The Broad Institute Genome Sequencing Center for Infectious Disease"/>
            <person name="Wu L."/>
            <person name="Ma J."/>
        </authorList>
    </citation>
    <scope>NUCLEOTIDE SEQUENCE [LARGE SCALE GENOMIC DNA]</scope>
    <source>
        <strain evidence="7">CCUG 63419</strain>
    </source>
</reference>
<evidence type="ECO:0000313" key="7">
    <source>
        <dbReference type="Proteomes" id="UP001597044"/>
    </source>
</evidence>
<comment type="caution">
    <text evidence="6">The sequence shown here is derived from an EMBL/GenBank/DDBJ whole genome shotgun (WGS) entry which is preliminary data.</text>
</comment>
<comment type="subcellular location">
    <subcellularLocation>
        <location evidence="5">Cell inner membrane</location>
        <topology evidence="5">Multi-pass membrane protein</topology>
    </subcellularLocation>
</comment>